<dbReference type="NCBIfam" id="TIGR00922">
    <property type="entry name" value="nusG"/>
    <property type="match status" value="1"/>
</dbReference>
<dbReference type="GO" id="GO:0032784">
    <property type="term" value="P:regulation of DNA-templated transcription elongation"/>
    <property type="evidence" value="ECO:0007669"/>
    <property type="project" value="InterPro"/>
</dbReference>
<evidence type="ECO:0000313" key="11">
    <source>
        <dbReference type="Proteomes" id="UP000537126"/>
    </source>
</evidence>
<evidence type="ECO:0000256" key="4">
    <source>
        <dbReference type="ARBA" id="ARBA00023163"/>
    </source>
</evidence>
<evidence type="ECO:0000256" key="5">
    <source>
        <dbReference type="HAMAP-Rule" id="MF_00948"/>
    </source>
</evidence>
<keyword evidence="2 5" id="KW-0889">Transcription antitermination</keyword>
<evidence type="ECO:0000256" key="7">
    <source>
        <dbReference type="RuleBase" id="RU000538"/>
    </source>
</evidence>
<dbReference type="EMBL" id="JAASRN010000002">
    <property type="protein sequence ID" value="NIK74019.1"/>
    <property type="molecule type" value="Genomic_DNA"/>
</dbReference>
<dbReference type="GO" id="GO:0031564">
    <property type="term" value="P:transcription antitermination"/>
    <property type="evidence" value="ECO:0007669"/>
    <property type="project" value="UniProtKB-UniRule"/>
</dbReference>
<dbReference type="GO" id="GO:0006354">
    <property type="term" value="P:DNA-templated transcription elongation"/>
    <property type="evidence" value="ECO:0007669"/>
    <property type="project" value="UniProtKB-UniRule"/>
</dbReference>
<feature type="domain" description="NusG-like N-terminal" evidence="8">
    <location>
        <begin position="3"/>
        <end position="124"/>
    </location>
</feature>
<comment type="caution">
    <text evidence="10">The sequence shown here is derived from an EMBL/GenBank/DDBJ whole genome shotgun (WGS) entry which is preliminary data.</text>
</comment>
<reference evidence="10 11" key="1">
    <citation type="submission" date="2020-03" db="EMBL/GenBank/DDBJ databases">
        <title>Genomic Encyclopedia of Type Strains, Phase IV (KMG-IV): sequencing the most valuable type-strain genomes for metagenomic binning, comparative biology and taxonomic classification.</title>
        <authorList>
            <person name="Goeker M."/>
        </authorList>
    </citation>
    <scope>NUCLEOTIDE SEQUENCE [LARGE SCALE GENOMIC DNA]</scope>
    <source>
        <strain evidence="10 11">DSM 5718</strain>
    </source>
</reference>
<dbReference type="SMART" id="SM00738">
    <property type="entry name" value="NGN"/>
    <property type="match status" value="1"/>
</dbReference>
<proteinExistence type="inferred from homology"/>
<dbReference type="InterPro" id="IPR001062">
    <property type="entry name" value="Transcrpt_antiterm_NusG"/>
</dbReference>
<dbReference type="SMART" id="SM00739">
    <property type="entry name" value="KOW"/>
    <property type="match status" value="1"/>
</dbReference>
<comment type="function">
    <text evidence="5 7">Participates in transcription elongation, termination and antitermination.</text>
</comment>
<dbReference type="InterPro" id="IPR008991">
    <property type="entry name" value="Translation_prot_SH3-like_sf"/>
</dbReference>
<dbReference type="InterPro" id="IPR015869">
    <property type="entry name" value="Transcrpt_antiterm_NusG_bac_CS"/>
</dbReference>
<evidence type="ECO:0000259" key="8">
    <source>
        <dbReference type="SMART" id="SM00738"/>
    </source>
</evidence>
<dbReference type="PANTHER" id="PTHR30265">
    <property type="entry name" value="RHO-INTERACTING TRANSCRIPTION TERMINATION FACTOR NUSG"/>
    <property type="match status" value="1"/>
</dbReference>
<dbReference type="InterPro" id="IPR006645">
    <property type="entry name" value="NGN-like_dom"/>
</dbReference>
<dbReference type="InterPro" id="IPR043425">
    <property type="entry name" value="NusG-like"/>
</dbReference>
<dbReference type="CDD" id="cd06091">
    <property type="entry name" value="KOW_NusG"/>
    <property type="match status" value="1"/>
</dbReference>
<dbReference type="InterPro" id="IPR036735">
    <property type="entry name" value="NGN_dom_sf"/>
</dbReference>
<dbReference type="SUPFAM" id="SSF50104">
    <property type="entry name" value="Translation proteins SH3-like domain"/>
    <property type="match status" value="1"/>
</dbReference>
<dbReference type="HAMAP" id="MF_00948">
    <property type="entry name" value="NusG"/>
    <property type="match status" value="1"/>
</dbReference>
<dbReference type="GO" id="GO:0006353">
    <property type="term" value="P:DNA-templated transcription termination"/>
    <property type="evidence" value="ECO:0007669"/>
    <property type="project" value="UniProtKB-UniRule"/>
</dbReference>
<dbReference type="InterPro" id="IPR047050">
    <property type="entry name" value="NGN"/>
</dbReference>
<dbReference type="Pfam" id="PF02357">
    <property type="entry name" value="NusG"/>
    <property type="match status" value="1"/>
</dbReference>
<dbReference type="PROSITE" id="PS01014">
    <property type="entry name" value="NUSG"/>
    <property type="match status" value="1"/>
</dbReference>
<sequence>METHKWYVLRAIAGQERKVKSYIENEVARQGWQEQVKQVFIPTEKVYEVRNGKKKIREKIFLPGYVLILADLSQPELVHTLTTLPGVIGFLQEEARAGENPKDGYVKQPIPLRESEVKRILGKADESQEAERLETPFMVGEHVKVADGPFSGFDGVIDQVFEDRKKLNVIVKIFGRSTPVELSYTQVEKLD</sequence>
<dbReference type="FunFam" id="2.30.30.30:FF:000002">
    <property type="entry name" value="Transcription termination/antitermination factor NusG"/>
    <property type="match status" value="1"/>
</dbReference>
<accession>A0A846MRD4</accession>
<protein>
    <recommendedName>
        <fullName evidence="5 6">Transcription termination/antitermination protein NusG</fullName>
    </recommendedName>
</protein>
<dbReference type="PANTHER" id="PTHR30265:SF2">
    <property type="entry name" value="TRANSCRIPTION TERMINATION_ANTITERMINATION PROTEIN NUSG"/>
    <property type="match status" value="1"/>
</dbReference>
<feature type="domain" description="KOW" evidence="9">
    <location>
        <begin position="136"/>
        <end position="163"/>
    </location>
</feature>
<name>A0A846MRD4_9BACT</name>
<dbReference type="RefSeq" id="WP_166919293.1">
    <property type="nucleotide sequence ID" value="NZ_JAASRN010000002.1"/>
</dbReference>
<evidence type="ECO:0000259" key="9">
    <source>
        <dbReference type="SMART" id="SM00739"/>
    </source>
</evidence>
<dbReference type="Proteomes" id="UP000537126">
    <property type="component" value="Unassembled WGS sequence"/>
</dbReference>
<evidence type="ECO:0000256" key="6">
    <source>
        <dbReference type="NCBIfam" id="TIGR00922"/>
    </source>
</evidence>
<dbReference type="Gene3D" id="3.30.70.940">
    <property type="entry name" value="NusG, N-terminal domain"/>
    <property type="match status" value="1"/>
</dbReference>
<evidence type="ECO:0000256" key="1">
    <source>
        <dbReference type="ARBA" id="ARBA00022472"/>
    </source>
</evidence>
<dbReference type="InterPro" id="IPR014722">
    <property type="entry name" value="Rib_uL2_dom2"/>
</dbReference>
<organism evidence="10 11">
    <name type="scientific">Thermonema lapsum</name>
    <dbReference type="NCBI Taxonomy" id="28195"/>
    <lineage>
        <taxon>Bacteria</taxon>
        <taxon>Pseudomonadati</taxon>
        <taxon>Bacteroidota</taxon>
        <taxon>Cytophagia</taxon>
        <taxon>Cytophagales</taxon>
        <taxon>Thermonemataceae</taxon>
        <taxon>Thermonema</taxon>
    </lineage>
</organism>
<dbReference type="AlphaFoldDB" id="A0A846MRD4"/>
<dbReference type="Gene3D" id="2.30.30.30">
    <property type="match status" value="1"/>
</dbReference>
<dbReference type="CDD" id="cd09891">
    <property type="entry name" value="NGN_Bact_1"/>
    <property type="match status" value="1"/>
</dbReference>
<keyword evidence="1 5" id="KW-0806">Transcription termination</keyword>
<dbReference type="GO" id="GO:0005829">
    <property type="term" value="C:cytosol"/>
    <property type="evidence" value="ECO:0007669"/>
    <property type="project" value="UniProtKB-ARBA"/>
</dbReference>
<comment type="similarity">
    <text evidence="5 7">Belongs to the NusG family.</text>
</comment>
<dbReference type="PRINTS" id="PR00338">
    <property type="entry name" value="NUSGTNSCPFCT"/>
</dbReference>
<keyword evidence="4 5" id="KW-0804">Transcription</keyword>
<keyword evidence="3 5" id="KW-0805">Transcription regulation</keyword>
<gene>
    <name evidence="5" type="primary">nusG</name>
    <name evidence="10" type="ORF">FHS56_001532</name>
</gene>
<evidence type="ECO:0000256" key="3">
    <source>
        <dbReference type="ARBA" id="ARBA00023015"/>
    </source>
</evidence>
<evidence type="ECO:0000256" key="2">
    <source>
        <dbReference type="ARBA" id="ARBA00022814"/>
    </source>
</evidence>
<dbReference type="InterPro" id="IPR005824">
    <property type="entry name" value="KOW"/>
</dbReference>
<keyword evidence="11" id="KW-1185">Reference proteome</keyword>
<dbReference type="SUPFAM" id="SSF82679">
    <property type="entry name" value="N-utilization substance G protein NusG, N-terminal domain"/>
    <property type="match status" value="1"/>
</dbReference>
<evidence type="ECO:0000313" key="10">
    <source>
        <dbReference type="EMBL" id="NIK74019.1"/>
    </source>
</evidence>